<proteinExistence type="inferred from homology"/>
<comment type="subunit">
    <text evidence="2">Heterodimer of an alpha and a beta subunit.</text>
</comment>
<dbReference type="SMART" id="SM00893">
    <property type="entry name" value="ETF"/>
    <property type="match status" value="1"/>
</dbReference>
<keyword evidence="5" id="KW-0249">Electron transport</keyword>
<dbReference type="Pfam" id="PF01012">
    <property type="entry name" value="ETF"/>
    <property type="match status" value="1"/>
</dbReference>
<dbReference type="OrthoDB" id="9804960at2"/>
<dbReference type="PIRSF" id="PIRSF000090">
    <property type="entry name" value="Beta-ETF"/>
    <property type="match status" value="1"/>
</dbReference>
<dbReference type="InterPro" id="IPR014729">
    <property type="entry name" value="Rossmann-like_a/b/a_fold"/>
</dbReference>
<name>A0A3M8D199_9BACL</name>
<reference evidence="7 8" key="1">
    <citation type="submission" date="2018-10" db="EMBL/GenBank/DDBJ databases">
        <title>Phylogenomics of Brevibacillus.</title>
        <authorList>
            <person name="Dunlap C."/>
        </authorList>
    </citation>
    <scope>NUCLEOTIDE SEQUENCE [LARGE SCALE GENOMIC DNA]</scope>
    <source>
        <strain evidence="7 8">JCM 15716</strain>
    </source>
</reference>
<dbReference type="EMBL" id="RHHQ01000023">
    <property type="protein sequence ID" value="RNB81197.1"/>
    <property type="molecule type" value="Genomic_DNA"/>
</dbReference>
<dbReference type="InterPro" id="IPR012255">
    <property type="entry name" value="ETF_b"/>
</dbReference>
<protein>
    <recommendedName>
        <fullName evidence="3">Electron transfer flavoprotein subunit beta</fullName>
    </recommendedName>
</protein>
<keyword evidence="4" id="KW-0813">Transport</keyword>
<evidence type="ECO:0000256" key="1">
    <source>
        <dbReference type="ARBA" id="ARBA00007557"/>
    </source>
</evidence>
<feature type="domain" description="Electron transfer flavoprotein alpha/beta-subunit N-terminal" evidence="6">
    <location>
        <begin position="21"/>
        <end position="209"/>
    </location>
</feature>
<dbReference type="GO" id="GO:0005829">
    <property type="term" value="C:cytosol"/>
    <property type="evidence" value="ECO:0007669"/>
    <property type="project" value="TreeGrafter"/>
</dbReference>
<dbReference type="PANTHER" id="PTHR21294:SF8">
    <property type="entry name" value="ELECTRON TRANSFER FLAVOPROTEIN SUBUNIT BETA"/>
    <property type="match status" value="1"/>
</dbReference>
<comment type="caution">
    <text evidence="7">The sequence shown here is derived from an EMBL/GenBank/DDBJ whole genome shotgun (WGS) entry which is preliminary data.</text>
</comment>
<evidence type="ECO:0000313" key="8">
    <source>
        <dbReference type="Proteomes" id="UP000271031"/>
    </source>
</evidence>
<organism evidence="7 8">
    <name type="scientific">Brevibacillus fluminis</name>
    <dbReference type="NCBI Taxonomy" id="511487"/>
    <lineage>
        <taxon>Bacteria</taxon>
        <taxon>Bacillati</taxon>
        <taxon>Bacillota</taxon>
        <taxon>Bacilli</taxon>
        <taxon>Bacillales</taxon>
        <taxon>Paenibacillaceae</taxon>
        <taxon>Brevibacillus</taxon>
    </lineage>
</organism>
<keyword evidence="8" id="KW-1185">Reference proteome</keyword>
<gene>
    <name evidence="7" type="ORF">EDM56_26095</name>
</gene>
<evidence type="ECO:0000256" key="5">
    <source>
        <dbReference type="ARBA" id="ARBA00022982"/>
    </source>
</evidence>
<dbReference type="GO" id="GO:0009055">
    <property type="term" value="F:electron transfer activity"/>
    <property type="evidence" value="ECO:0007669"/>
    <property type="project" value="InterPro"/>
</dbReference>
<dbReference type="InterPro" id="IPR014730">
    <property type="entry name" value="ETF_a/b_N"/>
</dbReference>
<dbReference type="Gene3D" id="3.40.50.620">
    <property type="entry name" value="HUPs"/>
    <property type="match status" value="1"/>
</dbReference>
<dbReference type="InterPro" id="IPR033948">
    <property type="entry name" value="ETF_beta_N"/>
</dbReference>
<accession>A0A3M8D199</accession>
<dbReference type="CDD" id="cd01714">
    <property type="entry name" value="ETF_beta"/>
    <property type="match status" value="1"/>
</dbReference>
<evidence type="ECO:0000256" key="3">
    <source>
        <dbReference type="ARBA" id="ARBA00016797"/>
    </source>
</evidence>
<comment type="similarity">
    <text evidence="1">Belongs to the ETF beta-subunit/FixA family.</text>
</comment>
<evidence type="ECO:0000256" key="2">
    <source>
        <dbReference type="ARBA" id="ARBA00011355"/>
    </source>
</evidence>
<evidence type="ECO:0000313" key="7">
    <source>
        <dbReference type="EMBL" id="RNB81197.1"/>
    </source>
</evidence>
<dbReference type="AlphaFoldDB" id="A0A3M8D199"/>
<dbReference type="RefSeq" id="WP_122920879.1">
    <property type="nucleotide sequence ID" value="NZ_RHHQ01000023.1"/>
</dbReference>
<evidence type="ECO:0000259" key="6">
    <source>
        <dbReference type="SMART" id="SM00893"/>
    </source>
</evidence>
<sequence length="255" mass="27880">MDIVVLVKQTFDTEEKIVIQNDSVSENGVQFIMNPYDEYAVEEAIKLKEEHGGSVTVLSIGPKRFESSLRTALAMGADHAVLIETRDIALDEYSTGMIIATALKKRSFDMVLGGHLSIDNGSGQVCARLAELLQIPLATSITKLEIQNGAAVVQRDIEGDCEVLEVKLPAIFTAQQGLNEPRYPSLPNIMKAKNKPLERLAIEDLTVEEEQLKAKTMVIETLLPKKKTAGRILVGTLSDQARELGSIIGKTADLH</sequence>
<dbReference type="SUPFAM" id="SSF52402">
    <property type="entry name" value="Adenine nucleotide alpha hydrolases-like"/>
    <property type="match status" value="1"/>
</dbReference>
<dbReference type="PANTHER" id="PTHR21294">
    <property type="entry name" value="ELECTRON TRANSFER FLAVOPROTEIN BETA-SUBUNIT"/>
    <property type="match status" value="1"/>
</dbReference>
<evidence type="ECO:0000256" key="4">
    <source>
        <dbReference type="ARBA" id="ARBA00022448"/>
    </source>
</evidence>
<dbReference type="Proteomes" id="UP000271031">
    <property type="component" value="Unassembled WGS sequence"/>
</dbReference>